<dbReference type="PROSITE" id="PS50969">
    <property type="entry name" value="FCP1"/>
    <property type="match status" value="1"/>
</dbReference>
<comment type="caution">
    <text evidence="3">The sequence shown here is derived from an EMBL/GenBank/DDBJ whole genome shotgun (WGS) entry which is preliminary data.</text>
</comment>
<proteinExistence type="inferred from homology"/>
<keyword evidence="1" id="KW-0811">Translocation</keyword>
<dbReference type="SUPFAM" id="SSF56784">
    <property type="entry name" value="HAD-like"/>
    <property type="match status" value="1"/>
</dbReference>
<comment type="function">
    <text evidence="1">Essential component of the TIM23 complex, a complex that mediates the translocation of transit peptide-containing proteins across the mitochondrial inner membrane.</text>
</comment>
<evidence type="ECO:0000313" key="3">
    <source>
        <dbReference type="EMBL" id="RHN47647.1"/>
    </source>
</evidence>
<keyword evidence="1" id="KW-0813">Transport</keyword>
<evidence type="ECO:0000256" key="1">
    <source>
        <dbReference type="RuleBase" id="RU365079"/>
    </source>
</evidence>
<dbReference type="Proteomes" id="UP000265566">
    <property type="component" value="Chromosome 7"/>
</dbReference>
<name>A0A396H9M2_MEDTR</name>
<gene>
    <name evidence="3" type="ORF">MtrunA17_Chr7g0255231</name>
</gene>
<dbReference type="Gene3D" id="3.40.50.1000">
    <property type="entry name" value="HAD superfamily/HAD-like"/>
    <property type="match status" value="1"/>
</dbReference>
<dbReference type="InterPro" id="IPR050365">
    <property type="entry name" value="TIM50"/>
</dbReference>
<sequence>MYGSTRLMMDLAIMSFSNNNDEIGTSYVIPLCKKPLTDLSLREVLRLQNVIVEKRIIVMRVFLKPKKKKLLVLNLNGFLLHRSIHTFRFTDQGCCPNPILKSRTADQIYLNFLLFKRPFSEEFMKFCLERFEVGIWTCAKKINVDGALTFAIGEESKNKLLFVWDQSDCTDSLAMYSKENKEKPLFFKELNKVWNKVKKGGPYSASNTLMIDDKPYKLNPVIQSSFYLIL</sequence>
<dbReference type="Gramene" id="rna42269">
    <property type="protein sequence ID" value="RHN47647.1"/>
    <property type="gene ID" value="gene42269"/>
</dbReference>
<dbReference type="InterPro" id="IPR004274">
    <property type="entry name" value="FCP1_dom"/>
</dbReference>
<comment type="subunit">
    <text evidence="1">Component of the TIM23 complex.</text>
</comment>
<organism evidence="3 4">
    <name type="scientific">Medicago truncatula</name>
    <name type="common">Barrel medic</name>
    <name type="synonym">Medicago tribuloides</name>
    <dbReference type="NCBI Taxonomy" id="3880"/>
    <lineage>
        <taxon>Eukaryota</taxon>
        <taxon>Viridiplantae</taxon>
        <taxon>Streptophyta</taxon>
        <taxon>Embryophyta</taxon>
        <taxon>Tracheophyta</taxon>
        <taxon>Spermatophyta</taxon>
        <taxon>Magnoliopsida</taxon>
        <taxon>eudicotyledons</taxon>
        <taxon>Gunneridae</taxon>
        <taxon>Pentapetalae</taxon>
        <taxon>rosids</taxon>
        <taxon>fabids</taxon>
        <taxon>Fabales</taxon>
        <taxon>Fabaceae</taxon>
        <taxon>Papilionoideae</taxon>
        <taxon>50 kb inversion clade</taxon>
        <taxon>NPAAA clade</taxon>
        <taxon>Hologalegina</taxon>
        <taxon>IRL clade</taxon>
        <taxon>Trifolieae</taxon>
        <taxon>Medicago</taxon>
    </lineage>
</organism>
<comment type="subcellular location">
    <subcellularLocation>
        <location evidence="1">Mitochondrion inner membrane</location>
        <topology evidence="1">Single-pass membrane protein</topology>
    </subcellularLocation>
</comment>
<dbReference type="GO" id="GO:0005744">
    <property type="term" value="C:TIM23 mitochondrial import inner membrane translocase complex"/>
    <property type="evidence" value="ECO:0007669"/>
    <property type="project" value="UniProtKB-UniRule"/>
</dbReference>
<dbReference type="SMART" id="SM00577">
    <property type="entry name" value="CPDc"/>
    <property type="match status" value="1"/>
</dbReference>
<dbReference type="PANTHER" id="PTHR12210">
    <property type="entry name" value="DULLARD PROTEIN PHOSPHATASE"/>
    <property type="match status" value="1"/>
</dbReference>
<dbReference type="InterPro" id="IPR023214">
    <property type="entry name" value="HAD_sf"/>
</dbReference>
<evidence type="ECO:0000313" key="4">
    <source>
        <dbReference type="Proteomes" id="UP000265566"/>
    </source>
</evidence>
<keyword evidence="1" id="KW-0653">Protein transport</keyword>
<reference evidence="4" key="1">
    <citation type="journal article" date="2018" name="Nat. Plants">
        <title>Whole-genome landscape of Medicago truncatula symbiotic genes.</title>
        <authorList>
            <person name="Pecrix Y."/>
            <person name="Staton S.E."/>
            <person name="Sallet E."/>
            <person name="Lelandais-Briere C."/>
            <person name="Moreau S."/>
            <person name="Carrere S."/>
            <person name="Blein T."/>
            <person name="Jardinaud M.F."/>
            <person name="Latrasse D."/>
            <person name="Zouine M."/>
            <person name="Zahm M."/>
            <person name="Kreplak J."/>
            <person name="Mayjonade B."/>
            <person name="Satge C."/>
            <person name="Perez M."/>
            <person name="Cauet S."/>
            <person name="Marande W."/>
            <person name="Chantry-Darmon C."/>
            <person name="Lopez-Roques C."/>
            <person name="Bouchez O."/>
            <person name="Berard A."/>
            <person name="Debelle F."/>
            <person name="Munos S."/>
            <person name="Bendahmane A."/>
            <person name="Berges H."/>
            <person name="Niebel A."/>
            <person name="Buitink J."/>
            <person name="Frugier F."/>
            <person name="Benhamed M."/>
            <person name="Crespi M."/>
            <person name="Gouzy J."/>
            <person name="Gamas P."/>
        </authorList>
    </citation>
    <scope>NUCLEOTIDE SEQUENCE [LARGE SCALE GENOMIC DNA]</scope>
    <source>
        <strain evidence="4">cv. Jemalong A17</strain>
    </source>
</reference>
<dbReference type="EMBL" id="PSQE01000007">
    <property type="protein sequence ID" value="RHN47647.1"/>
    <property type="molecule type" value="Genomic_DNA"/>
</dbReference>
<dbReference type="Pfam" id="PF03031">
    <property type="entry name" value="NIF"/>
    <property type="match status" value="1"/>
</dbReference>
<evidence type="ECO:0000259" key="2">
    <source>
        <dbReference type="PROSITE" id="PS50969"/>
    </source>
</evidence>
<keyword evidence="1" id="KW-0809">Transit peptide</keyword>
<accession>A0A396H9M2</accession>
<dbReference type="GO" id="GO:0015031">
    <property type="term" value="P:protein transport"/>
    <property type="evidence" value="ECO:0007669"/>
    <property type="project" value="UniProtKB-KW"/>
</dbReference>
<protein>
    <recommendedName>
        <fullName evidence="1">Mitochondrial import inner membrane translocase subunit TIM50</fullName>
    </recommendedName>
</protein>
<dbReference type="AlphaFoldDB" id="A0A396H9M2"/>
<comment type="similarity">
    <text evidence="1">Belongs to the TIM50 family.</text>
</comment>
<dbReference type="InterPro" id="IPR036412">
    <property type="entry name" value="HAD-like_sf"/>
</dbReference>
<feature type="domain" description="FCP1 homology" evidence="2">
    <location>
        <begin position="64"/>
        <end position="230"/>
    </location>
</feature>
<keyword evidence="1" id="KW-0496">Mitochondrion</keyword>